<gene>
    <name evidence="1" type="ORF">S01H4_08379</name>
</gene>
<feature type="non-terminal residue" evidence="1">
    <location>
        <position position="1"/>
    </location>
</feature>
<protein>
    <submittedName>
        <fullName evidence="1">Uncharacterized protein</fullName>
    </submittedName>
</protein>
<proteinExistence type="predicted"/>
<reference evidence="1" key="1">
    <citation type="journal article" date="2014" name="Front. Microbiol.">
        <title>High frequency of phylogenetically diverse reductive dehalogenase-homologous genes in deep subseafloor sedimentary metagenomes.</title>
        <authorList>
            <person name="Kawai M."/>
            <person name="Futagami T."/>
            <person name="Toyoda A."/>
            <person name="Takaki Y."/>
            <person name="Nishi S."/>
            <person name="Hori S."/>
            <person name="Arai W."/>
            <person name="Tsubouchi T."/>
            <person name="Morono Y."/>
            <person name="Uchiyama I."/>
            <person name="Ito T."/>
            <person name="Fujiyama A."/>
            <person name="Inagaki F."/>
            <person name="Takami H."/>
        </authorList>
    </citation>
    <scope>NUCLEOTIDE SEQUENCE</scope>
    <source>
        <strain evidence="1">Expedition CK06-06</strain>
    </source>
</reference>
<name>X1BB79_9ZZZZ</name>
<evidence type="ECO:0000313" key="1">
    <source>
        <dbReference type="EMBL" id="GAG69241.1"/>
    </source>
</evidence>
<comment type="caution">
    <text evidence="1">The sequence shown here is derived from an EMBL/GenBank/DDBJ whole genome shotgun (WGS) entry which is preliminary data.</text>
</comment>
<accession>X1BB79</accession>
<dbReference type="AlphaFoldDB" id="X1BB79"/>
<dbReference type="EMBL" id="BART01002868">
    <property type="protein sequence ID" value="GAG69241.1"/>
    <property type="molecule type" value="Genomic_DNA"/>
</dbReference>
<sequence>SVNMPLIPGFRQGDIDGRINRFTVSIEQRIIWTLAMVGENFVNDARTIRTYQDQTGNLRSSIGYIIARDGNIIQENIEGKAEGRAQAKEIANEVLRENSKGFVLIVVAGMEYAAAVESKGYDVITGSVPAAKALLKSKIKEYSL</sequence>
<organism evidence="1">
    <name type="scientific">marine sediment metagenome</name>
    <dbReference type="NCBI Taxonomy" id="412755"/>
    <lineage>
        <taxon>unclassified sequences</taxon>
        <taxon>metagenomes</taxon>
        <taxon>ecological metagenomes</taxon>
    </lineage>
</organism>